<protein>
    <submittedName>
        <fullName evidence="3">Uncharacterized protein</fullName>
    </submittedName>
</protein>
<dbReference type="KEGG" id="bbgw:UT28_C0001G0096"/>
<dbReference type="SUPFAM" id="SSF48452">
    <property type="entry name" value="TPR-like"/>
    <property type="match status" value="1"/>
</dbReference>
<evidence type="ECO:0000256" key="1">
    <source>
        <dbReference type="PROSITE-ProRule" id="PRU00339"/>
    </source>
</evidence>
<evidence type="ECO:0000256" key="2">
    <source>
        <dbReference type="SAM" id="Phobius"/>
    </source>
</evidence>
<dbReference type="SMART" id="SM00028">
    <property type="entry name" value="TPR"/>
    <property type="match status" value="3"/>
</dbReference>
<keyword evidence="1" id="KW-0802">TPR repeat</keyword>
<feature type="transmembrane region" description="Helical" evidence="2">
    <location>
        <begin position="6"/>
        <end position="23"/>
    </location>
</feature>
<dbReference type="InterPro" id="IPR011990">
    <property type="entry name" value="TPR-like_helical_dom_sf"/>
</dbReference>
<sequence>MIWNAVVIGAIILALVILIRKLPLAFEMQKKENPELSEKEMTVYGLLAQADDAFDRKSFIEAEELYVKAAANSPQDVHIFNRLGIIYLEQNNFYDAKEAFRQTVKLEEKKASHSVNLGLAYLGLKDYFKASQAFDQALVLDPGNKKYQEFLQKAKDLQEKESKKK</sequence>
<dbReference type="Pfam" id="PF13432">
    <property type="entry name" value="TPR_16"/>
    <property type="match status" value="1"/>
</dbReference>
<keyword evidence="2" id="KW-0472">Membrane</keyword>
<proteinExistence type="predicted"/>
<dbReference type="STRING" id="1618337.UT28_C0001G0096"/>
<evidence type="ECO:0000313" key="4">
    <source>
        <dbReference type="Proteomes" id="UP000035648"/>
    </source>
</evidence>
<dbReference type="AlphaFoldDB" id="A0A0G4B1S5"/>
<name>A0A0G4B1S5_9BACT</name>
<feature type="repeat" description="TPR" evidence="1">
    <location>
        <begin position="77"/>
        <end position="110"/>
    </location>
</feature>
<accession>A0A0G4B1S5</accession>
<keyword evidence="2" id="KW-0812">Transmembrane</keyword>
<dbReference type="InterPro" id="IPR019734">
    <property type="entry name" value="TPR_rpt"/>
</dbReference>
<dbReference type="Gene3D" id="1.25.40.10">
    <property type="entry name" value="Tetratricopeptide repeat domain"/>
    <property type="match status" value="1"/>
</dbReference>
<dbReference type="PROSITE" id="PS50005">
    <property type="entry name" value="TPR"/>
    <property type="match status" value="2"/>
</dbReference>
<dbReference type="Proteomes" id="UP000035648">
    <property type="component" value="Chromosome"/>
</dbReference>
<dbReference type="EMBL" id="CP011213">
    <property type="protein sequence ID" value="AKM81911.1"/>
    <property type="molecule type" value="Genomic_DNA"/>
</dbReference>
<evidence type="ECO:0000313" key="3">
    <source>
        <dbReference type="EMBL" id="AKM81911.1"/>
    </source>
</evidence>
<gene>
    <name evidence="3" type="ORF">UT28_C0001G0096</name>
</gene>
<organism evidence="3 4">
    <name type="scientific">Berkelbacteria bacterium GW2011_GWE1_39_12</name>
    <dbReference type="NCBI Taxonomy" id="1618337"/>
    <lineage>
        <taxon>Bacteria</taxon>
        <taxon>Candidatus Berkelbacteria</taxon>
    </lineage>
</organism>
<feature type="repeat" description="TPR" evidence="1">
    <location>
        <begin position="111"/>
        <end position="144"/>
    </location>
</feature>
<keyword evidence="2" id="KW-1133">Transmembrane helix</keyword>
<reference evidence="3 4" key="1">
    <citation type="journal article" date="2015" name="Nature">
        <title>rRNA introns, odd ribosomes, and small enigmatic genomes across a large radiation of phyla.</title>
        <authorList>
            <person name="Brown C.T."/>
            <person name="Hug L.A."/>
            <person name="Thomas B.C."/>
            <person name="Sharon I."/>
            <person name="Castelle C.J."/>
            <person name="Singh A."/>
            <person name="Wilkins M.J."/>
            <person name="Williams K.H."/>
            <person name="Banfield J.F."/>
        </authorList>
    </citation>
    <scope>NUCLEOTIDE SEQUENCE [LARGE SCALE GENOMIC DNA]</scope>
</reference>